<dbReference type="InterPro" id="IPR021149">
    <property type="entry name" value="OligosaccharylTrfase_OST3/OST6"/>
</dbReference>
<dbReference type="STRING" id="240176.A8NFD1"/>
<evidence type="ECO:0000256" key="1">
    <source>
        <dbReference type="ARBA" id="ARBA00002791"/>
    </source>
</evidence>
<evidence type="ECO:0000256" key="3">
    <source>
        <dbReference type="ARBA" id="ARBA00009561"/>
    </source>
</evidence>
<reference evidence="11 12" key="1">
    <citation type="journal article" date="2010" name="Proc. Natl. Acad. Sci. U.S.A.">
        <title>Insights into evolution of multicellular fungi from the assembled chromosomes of the mushroom Coprinopsis cinerea (Coprinus cinereus).</title>
        <authorList>
            <person name="Stajich J.E."/>
            <person name="Wilke S.K."/>
            <person name="Ahren D."/>
            <person name="Au C.H."/>
            <person name="Birren B.W."/>
            <person name="Borodovsky M."/>
            <person name="Burns C."/>
            <person name="Canback B."/>
            <person name="Casselton L.A."/>
            <person name="Cheng C.K."/>
            <person name="Deng J."/>
            <person name="Dietrich F.S."/>
            <person name="Fargo D.C."/>
            <person name="Farman M.L."/>
            <person name="Gathman A.C."/>
            <person name="Goldberg J."/>
            <person name="Guigo R."/>
            <person name="Hoegger P.J."/>
            <person name="Hooker J.B."/>
            <person name="Huggins A."/>
            <person name="James T.Y."/>
            <person name="Kamada T."/>
            <person name="Kilaru S."/>
            <person name="Kodira C."/>
            <person name="Kues U."/>
            <person name="Kupfer D."/>
            <person name="Kwan H.S."/>
            <person name="Lomsadze A."/>
            <person name="Li W."/>
            <person name="Lilly W.W."/>
            <person name="Ma L.J."/>
            <person name="Mackey A.J."/>
            <person name="Manning G."/>
            <person name="Martin F."/>
            <person name="Muraguchi H."/>
            <person name="Natvig D.O."/>
            <person name="Palmerini H."/>
            <person name="Ramesh M.A."/>
            <person name="Rehmeyer C.J."/>
            <person name="Roe B.A."/>
            <person name="Shenoy N."/>
            <person name="Stanke M."/>
            <person name="Ter-Hovhannisyan V."/>
            <person name="Tunlid A."/>
            <person name="Velagapudi R."/>
            <person name="Vision T.J."/>
            <person name="Zeng Q."/>
            <person name="Zolan M.E."/>
            <person name="Pukkila P.J."/>
        </authorList>
    </citation>
    <scope>NUCLEOTIDE SEQUENCE [LARGE SCALE GENOMIC DNA]</scope>
    <source>
        <strain evidence="12">Okayama-7 / 130 / ATCC MYA-4618 / FGSC 9003</strain>
    </source>
</reference>
<dbReference type="eggNOG" id="KOG2603">
    <property type="taxonomic scope" value="Eukaryota"/>
</dbReference>
<dbReference type="PANTHER" id="PTHR12692:SF0">
    <property type="entry name" value="GH11935P"/>
    <property type="match status" value="1"/>
</dbReference>
<dbReference type="VEuPathDB" id="FungiDB:CC1G_04233"/>
<evidence type="ECO:0000256" key="5">
    <source>
        <dbReference type="ARBA" id="ARBA00022729"/>
    </source>
</evidence>
<dbReference type="GO" id="GO:0018279">
    <property type="term" value="P:protein N-linked glycosylation via asparagine"/>
    <property type="evidence" value="ECO:0007669"/>
    <property type="project" value="TreeGrafter"/>
</dbReference>
<evidence type="ECO:0000256" key="9">
    <source>
        <dbReference type="SAM" id="Phobius"/>
    </source>
</evidence>
<dbReference type="InParanoid" id="A8NFD1"/>
<feature type="chain" id="PRO_5002724570" evidence="10">
    <location>
        <begin position="18"/>
        <end position="312"/>
    </location>
</feature>
<name>A8NFD1_COPC7</name>
<dbReference type="RefSeq" id="XP_001833254.1">
    <property type="nucleotide sequence ID" value="XM_001833202.1"/>
</dbReference>
<feature type="transmembrane region" description="Helical" evidence="9">
    <location>
        <begin position="281"/>
        <end position="301"/>
    </location>
</feature>
<dbReference type="OMA" id="VLFGMYS"/>
<evidence type="ECO:0000256" key="7">
    <source>
        <dbReference type="ARBA" id="ARBA00022989"/>
    </source>
</evidence>
<sequence length="312" mass="34636">MRFLALLVAAGVALVSAQKPSIEQLAELAAANNGVIRLDGPTYDLLTSPKRTWSASIQFTALDKKRACHPCKDFDPSWNEVAAAWAKVDAEQKDQHFFATLDFDHAPNVFQKLGIATAPVVFIYPPVEGPRKAARPVPMKYDFSEGFDAAPLAEQLSKFTPVPIPYTKPIDWAKWITTTIAVLGAGALIKYVAPVALSRWTWAIVSVVSSLIMTGGYMFTRIRNSPYVARDGNWIAPGFTNQFGQEVHVIAFIYGLLALSFLMLTLVVPRQTSPAKQRLQVWIWSGVIMIVYSVLVSIFRVKNRGYPFKLFL</sequence>
<dbReference type="FunCoup" id="A8NFD1">
    <property type="interactions" value="222"/>
</dbReference>
<evidence type="ECO:0000313" key="12">
    <source>
        <dbReference type="Proteomes" id="UP000001861"/>
    </source>
</evidence>
<feature type="transmembrane region" description="Helical" evidence="9">
    <location>
        <begin position="172"/>
        <end position="193"/>
    </location>
</feature>
<comment type="subcellular location">
    <subcellularLocation>
        <location evidence="2">Endoplasmic reticulum membrane</location>
        <topology evidence="2">Multi-pass membrane protein</topology>
    </subcellularLocation>
</comment>
<keyword evidence="8 9" id="KW-0472">Membrane</keyword>
<comment type="caution">
    <text evidence="11">The sequence shown here is derived from an EMBL/GenBank/DDBJ whole genome shotgun (WGS) entry which is preliminary data.</text>
</comment>
<evidence type="ECO:0000256" key="4">
    <source>
        <dbReference type="ARBA" id="ARBA00022692"/>
    </source>
</evidence>
<evidence type="ECO:0000256" key="2">
    <source>
        <dbReference type="ARBA" id="ARBA00004477"/>
    </source>
</evidence>
<dbReference type="Gene3D" id="3.40.30.10">
    <property type="entry name" value="Glutaredoxin"/>
    <property type="match status" value="1"/>
</dbReference>
<feature type="transmembrane region" description="Helical" evidence="9">
    <location>
        <begin position="200"/>
        <end position="219"/>
    </location>
</feature>
<dbReference type="GeneID" id="6009749"/>
<keyword evidence="5 10" id="KW-0732">Signal</keyword>
<comment type="similarity">
    <text evidence="3">Belongs to the OST3/OST6 family.</text>
</comment>
<evidence type="ECO:0000256" key="6">
    <source>
        <dbReference type="ARBA" id="ARBA00022824"/>
    </source>
</evidence>
<dbReference type="Pfam" id="PF04756">
    <property type="entry name" value="OST3_OST6"/>
    <property type="match status" value="1"/>
</dbReference>
<evidence type="ECO:0000313" key="11">
    <source>
        <dbReference type="EMBL" id="EAU88527.1"/>
    </source>
</evidence>
<keyword evidence="12" id="KW-1185">Reference proteome</keyword>
<feature type="transmembrane region" description="Helical" evidence="9">
    <location>
        <begin position="247"/>
        <end position="269"/>
    </location>
</feature>
<dbReference type="AlphaFoldDB" id="A8NFD1"/>
<accession>A8NFD1</accession>
<dbReference type="GO" id="GO:0008250">
    <property type="term" value="C:oligosaccharyltransferase complex"/>
    <property type="evidence" value="ECO:0007669"/>
    <property type="project" value="TreeGrafter"/>
</dbReference>
<dbReference type="SUPFAM" id="SSF52833">
    <property type="entry name" value="Thioredoxin-like"/>
    <property type="match status" value="1"/>
</dbReference>
<proteinExistence type="inferred from homology"/>
<feature type="signal peptide" evidence="10">
    <location>
        <begin position="1"/>
        <end position="17"/>
    </location>
</feature>
<gene>
    <name evidence="11" type="ORF">CC1G_04233</name>
</gene>
<protein>
    <submittedName>
        <fullName evidence="11">Dolichyl-diphosphooligosaccharide-protein glycotransferase</fullName>
    </submittedName>
</protein>
<organism evidence="11 12">
    <name type="scientific">Coprinopsis cinerea (strain Okayama-7 / 130 / ATCC MYA-4618 / FGSC 9003)</name>
    <name type="common">Inky cap fungus</name>
    <name type="synonym">Hormographiella aspergillata</name>
    <dbReference type="NCBI Taxonomy" id="240176"/>
    <lineage>
        <taxon>Eukaryota</taxon>
        <taxon>Fungi</taxon>
        <taxon>Dikarya</taxon>
        <taxon>Basidiomycota</taxon>
        <taxon>Agaricomycotina</taxon>
        <taxon>Agaricomycetes</taxon>
        <taxon>Agaricomycetidae</taxon>
        <taxon>Agaricales</taxon>
        <taxon>Agaricineae</taxon>
        <taxon>Psathyrellaceae</taxon>
        <taxon>Coprinopsis</taxon>
    </lineage>
</organism>
<dbReference type="KEGG" id="cci:CC1G_04233"/>
<evidence type="ECO:0000256" key="8">
    <source>
        <dbReference type="ARBA" id="ARBA00023136"/>
    </source>
</evidence>
<dbReference type="EMBL" id="AACS02000002">
    <property type="protein sequence ID" value="EAU88527.1"/>
    <property type="molecule type" value="Genomic_DNA"/>
</dbReference>
<keyword evidence="7 9" id="KW-1133">Transmembrane helix</keyword>
<keyword evidence="4 9" id="KW-0812">Transmembrane</keyword>
<dbReference type="OrthoDB" id="67566at2759"/>
<dbReference type="InterPro" id="IPR036249">
    <property type="entry name" value="Thioredoxin-like_sf"/>
</dbReference>
<dbReference type="PANTHER" id="PTHR12692">
    <property type="entry name" value="DOLICHYL-DIPHOSPHOOLIGOSACCHARIDE--PROTEIN GLYCOSYLTRANSFERASE-RELATED"/>
    <property type="match status" value="1"/>
</dbReference>
<dbReference type="Proteomes" id="UP000001861">
    <property type="component" value="Unassembled WGS sequence"/>
</dbReference>
<evidence type="ECO:0000256" key="10">
    <source>
        <dbReference type="SAM" id="SignalP"/>
    </source>
</evidence>
<comment type="function">
    <text evidence="1">Subunit of the oligosaccharyl transferase (OST) complex that catalyzes the initial transfer of a defined glycan (Glc(3)Man(9)GlcNAc(2) in eukaryotes) from the lipid carrier dolichol-pyrophosphate to an asparagine residue within an Asn-X-Ser/Thr consensus motif in nascent polypeptide chains, the first step in protein N-glycosylation. N-glycosylation occurs cotranslationally and the complex associates with the Sec61 complex at the channel-forming translocon complex that mediates protein translocation across the endoplasmic reticulum (ER). All subunits are required for a maximal enzyme activity.</text>
</comment>
<keyword evidence="6" id="KW-0256">Endoplasmic reticulum</keyword>